<reference evidence="2" key="2">
    <citation type="journal article" date="2010" name="Genome Res.">
        <title>Population genomic sequencing of Coccidioides fungi reveals recent hybridization and transposon control.</title>
        <authorList>
            <person name="Neafsey D.E."/>
            <person name="Barker B.M."/>
            <person name="Sharpton T.J."/>
            <person name="Stajich J.E."/>
            <person name="Park D.J."/>
            <person name="Whiston E."/>
            <person name="Hung C.-Y."/>
            <person name="McMahan C."/>
            <person name="White J."/>
            <person name="Sykes S."/>
            <person name="Heiman D."/>
            <person name="Young S."/>
            <person name="Zeng Q."/>
            <person name="Abouelleil A."/>
            <person name="Aftuck L."/>
            <person name="Bessette D."/>
            <person name="Brown A."/>
            <person name="FitzGerald M."/>
            <person name="Lui A."/>
            <person name="Macdonald J.P."/>
            <person name="Priest M."/>
            <person name="Orbach M.J."/>
            <person name="Galgiani J.N."/>
            <person name="Kirkland T.N."/>
            <person name="Cole G.T."/>
            <person name="Birren B.W."/>
            <person name="Henn M.R."/>
            <person name="Taylor J.W."/>
            <person name="Rounsley S.D."/>
        </authorList>
    </citation>
    <scope>GENOME REANNOTATION</scope>
    <source>
        <strain evidence="2">RS</strain>
    </source>
</reference>
<reference evidence="2" key="1">
    <citation type="journal article" date="2009" name="Genome Res.">
        <title>Comparative genomic analyses of the human fungal pathogens Coccidioides and their relatives.</title>
        <authorList>
            <person name="Sharpton T.J."/>
            <person name="Stajich J.E."/>
            <person name="Rounsley S.D."/>
            <person name="Gardner M.J."/>
            <person name="Wortman J.R."/>
            <person name="Jordar V.S."/>
            <person name="Maiti R."/>
            <person name="Kodira C.D."/>
            <person name="Neafsey D.E."/>
            <person name="Zeng Q."/>
            <person name="Hung C.-Y."/>
            <person name="McMahan C."/>
            <person name="Muszewska A."/>
            <person name="Grynberg M."/>
            <person name="Mandel M.A."/>
            <person name="Kellner E.M."/>
            <person name="Barker B.M."/>
            <person name="Galgiani J.N."/>
            <person name="Orbach M.J."/>
            <person name="Kirkland T.N."/>
            <person name="Cole G.T."/>
            <person name="Henn M.R."/>
            <person name="Birren B.W."/>
            <person name="Taylor J.W."/>
        </authorList>
    </citation>
    <scope>NUCLEOTIDE SEQUENCE [LARGE SCALE GENOMIC DNA]</scope>
    <source>
        <strain evidence="2">RS</strain>
    </source>
</reference>
<organism evidence="1 2">
    <name type="scientific">Coccidioides immitis (strain RS)</name>
    <name type="common">Valley fever fungus</name>
    <dbReference type="NCBI Taxonomy" id="246410"/>
    <lineage>
        <taxon>Eukaryota</taxon>
        <taxon>Fungi</taxon>
        <taxon>Dikarya</taxon>
        <taxon>Ascomycota</taxon>
        <taxon>Pezizomycotina</taxon>
        <taxon>Eurotiomycetes</taxon>
        <taxon>Eurotiomycetidae</taxon>
        <taxon>Onygenales</taxon>
        <taxon>Onygenaceae</taxon>
        <taxon>Coccidioides</taxon>
    </lineage>
</organism>
<proteinExistence type="predicted"/>
<keyword evidence="2" id="KW-1185">Reference proteome</keyword>
<dbReference type="EMBL" id="GG704916">
    <property type="protein sequence ID" value="KJF61597.1"/>
    <property type="molecule type" value="Genomic_DNA"/>
</dbReference>
<dbReference type="RefSeq" id="XP_004446431.1">
    <property type="nucleotide sequence ID" value="XM_004446374.1"/>
</dbReference>
<gene>
    <name evidence="1" type="ORF">CIMG_13762</name>
</gene>
<dbReference type="Proteomes" id="UP000001261">
    <property type="component" value="Unassembled WGS sequence"/>
</dbReference>
<dbReference type="InParanoid" id="A0A0D8JWB8"/>
<evidence type="ECO:0000313" key="1">
    <source>
        <dbReference type="EMBL" id="KJF61597.1"/>
    </source>
</evidence>
<sequence>MRVYVIHIRSQGGLDAYKPPIGCAMKDHIGGKRETKRNGAQSFRREENHRSLKKCIGYRILGCQPFKMKMWEVESGSSSKVDRAARTKGPSKFYGISRRIEGKPKPPPKLVIEINRG</sequence>
<accession>A0A0D8JWB8</accession>
<protein>
    <submittedName>
        <fullName evidence="1">Uncharacterized protein</fullName>
    </submittedName>
</protein>
<dbReference type="AlphaFoldDB" id="A0A0D8JWB8"/>
<dbReference type="VEuPathDB" id="FungiDB:CIMG_13762"/>
<dbReference type="KEGG" id="cim:CIMG_13762"/>
<dbReference type="GeneID" id="24165389"/>
<evidence type="ECO:0000313" key="2">
    <source>
        <dbReference type="Proteomes" id="UP000001261"/>
    </source>
</evidence>
<name>A0A0D8JWB8_COCIM</name>